<dbReference type="OrthoDB" id="668728at2759"/>
<dbReference type="Gramene" id="TraesRN5D0100112700.1">
    <property type="protein sequence ID" value="TraesRN5D0100112700.1"/>
    <property type="gene ID" value="TraesRN5D0100112700"/>
</dbReference>
<dbReference type="Gramene" id="TraesNOR5D03G03070970.1">
    <property type="protein sequence ID" value="TraesNOR5D03G03070970.1.CDS1"/>
    <property type="gene ID" value="TraesNOR5D03G03070970"/>
</dbReference>
<sequence>MKSLIELFNEWEIQQLVLLSFALQLYLFFTGSLRRHSSNRFLRYSIWIAYLGADLVAVYALGLLSRHDRDITFECHIPRRTHTVASFWAPFLLIHLGGQDTITAFAMEDNNLWLRHLLNLVVQVVLALYVYWKSIPRLHSVKLVVSGILVFVAGIIKYGERTWSLKCGNLKSLVSSTGHRFNKRVPVDTDGYPGIVSAALGMMPQVLKIFAARVVYSRPRDQLLPEEPIKMVREMRIELGLMYDDLYTKAVMLRTRSGIIVRCISQISIVAAFALFHAQEDKLSTYSEADIAITYSLLIGGLFLELCSMFVFMMPPWTWAWLKVRNWHRLAGLSWFIFYSDIGWPEKKQGWPNSMGQYNLASWLAPGSSDLQQQARATFSQRAMRRLFLDLLGAKKKNIFWMSKLLDTKYVDVDNMVIECVTKEIAVLASEVMKERRHRHWPNLEPLFINSKDIFIQDFGSAIVNIHVLTELLLSEQQTWSYMDAKLVEVCRKLSNYMMYSLRSELLVQ</sequence>
<dbReference type="InterPro" id="IPR025315">
    <property type="entry name" value="DUF4220"/>
</dbReference>
<feature type="domain" description="DUF4220" evidence="2">
    <location>
        <begin position="47"/>
        <end position="362"/>
    </location>
</feature>
<reference evidence="3" key="2">
    <citation type="submission" date="2018-10" db="UniProtKB">
        <authorList>
            <consortium name="EnsemblPlants"/>
        </authorList>
    </citation>
    <scope>IDENTIFICATION</scope>
</reference>
<dbReference type="Gramene" id="TraesSYM5D03G02981400.1">
    <property type="protein sequence ID" value="TraesSYM5D03G02981400.1.CDS1"/>
    <property type="gene ID" value="TraesSYM5D03G02981400"/>
</dbReference>
<dbReference type="Gramene" id="TraesARI5D03G02994830.1">
    <property type="protein sequence ID" value="TraesARI5D03G02994830.1.CDS1"/>
    <property type="gene ID" value="TraesARI5D03G02994830"/>
</dbReference>
<dbReference type="EnsemblPlants" id="TraesCS5D02G041300.1">
    <property type="protein sequence ID" value="TraesCS5D02G041300.1.cds1"/>
    <property type="gene ID" value="TraesCS5D02G041300"/>
</dbReference>
<evidence type="ECO:0000256" key="1">
    <source>
        <dbReference type="SAM" id="Phobius"/>
    </source>
</evidence>
<dbReference type="Gramene" id="TraesROB_scaffold_058925_01G000100.1">
    <property type="protein sequence ID" value="TraesROB_scaffold_058925_01G000100.1"/>
    <property type="gene ID" value="TraesROB_scaffold_058925_01G000100"/>
</dbReference>
<dbReference type="Gramene" id="TraesCAD_scaffold_026979_01G000200.1">
    <property type="protein sequence ID" value="TraesCAD_scaffold_026979_01G000200.1"/>
    <property type="gene ID" value="TraesCAD_scaffold_026979_01G000200"/>
</dbReference>
<dbReference type="Gramene" id="TraesCS5D03G0105400.1">
    <property type="protein sequence ID" value="TraesCS5D03G0105400.1.CDS1"/>
    <property type="gene ID" value="TraesCS5D03G0105400"/>
</dbReference>
<dbReference type="Gramene" id="TraesJUL5D03G03066540.1">
    <property type="protein sequence ID" value="TraesJUL5D03G03066540.1.CDS1"/>
    <property type="gene ID" value="TraesJUL5D03G03066540"/>
</dbReference>
<dbReference type="Gramene" id="TraesCLE_scaffold_026619_01G000200.1">
    <property type="protein sequence ID" value="TraesCLE_scaffold_026619_01G000200.1"/>
    <property type="gene ID" value="TraesCLE_scaffold_026619_01G000200"/>
</dbReference>
<protein>
    <recommendedName>
        <fullName evidence="2">DUF4220 domain-containing protein</fullName>
    </recommendedName>
</protein>
<keyword evidence="1" id="KW-0472">Membrane</keyword>
<proteinExistence type="predicted"/>
<evidence type="ECO:0000313" key="4">
    <source>
        <dbReference type="Proteomes" id="UP000019116"/>
    </source>
</evidence>
<dbReference type="STRING" id="4565.A0A3B6MKG2"/>
<dbReference type="Gramene" id="TraesCS5D02G041300.1">
    <property type="protein sequence ID" value="TraesCS5D02G041300.1.cds1"/>
    <property type="gene ID" value="TraesCS5D02G041300"/>
</dbReference>
<feature type="transmembrane region" description="Helical" evidence="1">
    <location>
        <begin position="291"/>
        <end position="313"/>
    </location>
</feature>
<name>A0A3B6MKG2_WHEAT</name>
<keyword evidence="1" id="KW-1133">Transmembrane helix</keyword>
<keyword evidence="1" id="KW-0812">Transmembrane</keyword>
<dbReference type="Gramene" id="TraesMAC5D03G03040580.1">
    <property type="protein sequence ID" value="TraesMAC5D03G03040580.1.CDS1"/>
    <property type="gene ID" value="TraesMAC5D03G03040580"/>
</dbReference>
<evidence type="ECO:0000313" key="3">
    <source>
        <dbReference type="EnsemblPlants" id="TraesCS5D02G041300.1.cds1"/>
    </source>
</evidence>
<dbReference type="SMR" id="A0A3B6MKG2"/>
<dbReference type="Pfam" id="PF13968">
    <property type="entry name" value="DUF4220"/>
    <property type="match status" value="1"/>
</dbReference>
<feature type="transmembrane region" description="Helical" evidence="1">
    <location>
        <begin position="113"/>
        <end position="132"/>
    </location>
</feature>
<dbReference type="Gramene" id="TraesWEE_scaffold_089310_01G000100.1">
    <property type="protein sequence ID" value="TraesWEE_scaffold_089310_01G000100.1"/>
    <property type="gene ID" value="TraesWEE_scaffold_089310_01G000100"/>
</dbReference>
<dbReference type="Gramene" id="TraesJAG5D03G03041130.1">
    <property type="protein sequence ID" value="TraesJAG5D03G03041130.1.CDS1"/>
    <property type="gene ID" value="TraesJAG5D03G03041130"/>
</dbReference>
<feature type="transmembrane region" description="Helical" evidence="1">
    <location>
        <begin position="138"/>
        <end position="156"/>
    </location>
</feature>
<dbReference type="Proteomes" id="UP000019116">
    <property type="component" value="Chromosome 5D"/>
</dbReference>
<feature type="transmembrane region" description="Helical" evidence="1">
    <location>
        <begin position="41"/>
        <end position="65"/>
    </location>
</feature>
<keyword evidence="4" id="KW-1185">Reference proteome</keyword>
<dbReference type="OMA" id="HIPRRTH"/>
<accession>A0A3B6MKG2</accession>
<feature type="transmembrane region" description="Helical" evidence="1">
    <location>
        <begin position="259"/>
        <end position="279"/>
    </location>
</feature>
<evidence type="ECO:0000259" key="2">
    <source>
        <dbReference type="Pfam" id="PF13968"/>
    </source>
</evidence>
<dbReference type="AlphaFoldDB" id="A0A3B6MKG2"/>
<dbReference type="Gramene" id="TraesSTA5D03G03033280.1">
    <property type="protein sequence ID" value="TraesSTA5D03G03033280.1.CDS1"/>
    <property type="gene ID" value="TraesSTA5D03G03033280"/>
</dbReference>
<dbReference type="Gramene" id="TraesLDM5D03G03046870.1">
    <property type="protein sequence ID" value="TraesLDM5D03G03046870.1.CDS1"/>
    <property type="gene ID" value="TraesLDM5D03G03046870"/>
</dbReference>
<feature type="transmembrane region" description="Helical" evidence="1">
    <location>
        <begin position="12"/>
        <end position="29"/>
    </location>
</feature>
<reference evidence="3" key="1">
    <citation type="submission" date="2018-08" db="EMBL/GenBank/DDBJ databases">
        <authorList>
            <person name="Rossello M."/>
        </authorList>
    </citation>
    <scope>NUCLEOTIDE SEQUENCE [LARGE SCALE GENOMIC DNA]</scope>
    <source>
        <strain evidence="3">cv. Chinese Spring</strain>
    </source>
</reference>
<organism evidence="3">
    <name type="scientific">Triticum aestivum</name>
    <name type="common">Wheat</name>
    <dbReference type="NCBI Taxonomy" id="4565"/>
    <lineage>
        <taxon>Eukaryota</taxon>
        <taxon>Viridiplantae</taxon>
        <taxon>Streptophyta</taxon>
        <taxon>Embryophyta</taxon>
        <taxon>Tracheophyta</taxon>
        <taxon>Spermatophyta</taxon>
        <taxon>Magnoliopsida</taxon>
        <taxon>Liliopsida</taxon>
        <taxon>Poales</taxon>
        <taxon>Poaceae</taxon>
        <taxon>BOP clade</taxon>
        <taxon>Pooideae</taxon>
        <taxon>Triticodae</taxon>
        <taxon>Triticeae</taxon>
        <taxon>Triticinae</taxon>
        <taxon>Triticum</taxon>
    </lineage>
</organism>
<dbReference type="Gramene" id="TraesLAC5D03G02998010.1">
    <property type="protein sequence ID" value="TraesLAC5D03G02998010.1.CDS1"/>
    <property type="gene ID" value="TraesLAC5D03G02998010"/>
</dbReference>
<dbReference type="PANTHER" id="PTHR31325">
    <property type="entry name" value="OS01G0798800 PROTEIN-RELATED"/>
    <property type="match status" value="1"/>
</dbReference>